<gene>
    <name evidence="1" type="ORF">LCGC14_2544860</name>
</gene>
<evidence type="ECO:0000313" key="1">
    <source>
        <dbReference type="EMBL" id="KKL11533.1"/>
    </source>
</evidence>
<sequence>RLRQAKIAGTPVLRAEREIPQLRIREREQLLRELEAMPPVEE</sequence>
<reference evidence="1" key="1">
    <citation type="journal article" date="2015" name="Nature">
        <title>Complex archaea that bridge the gap between prokaryotes and eukaryotes.</title>
        <authorList>
            <person name="Spang A."/>
            <person name="Saw J.H."/>
            <person name="Jorgensen S.L."/>
            <person name="Zaremba-Niedzwiedzka K."/>
            <person name="Martijn J."/>
            <person name="Lind A.E."/>
            <person name="van Eijk R."/>
            <person name="Schleper C."/>
            <person name="Guy L."/>
            <person name="Ettema T.J."/>
        </authorList>
    </citation>
    <scope>NUCLEOTIDE SEQUENCE</scope>
</reference>
<name>A0A0F9DHP8_9ZZZZ</name>
<protein>
    <submittedName>
        <fullName evidence="1">Uncharacterized protein</fullName>
    </submittedName>
</protein>
<feature type="non-terminal residue" evidence="1">
    <location>
        <position position="1"/>
    </location>
</feature>
<accession>A0A0F9DHP8</accession>
<proteinExistence type="predicted"/>
<dbReference type="EMBL" id="LAZR01041613">
    <property type="protein sequence ID" value="KKL11533.1"/>
    <property type="molecule type" value="Genomic_DNA"/>
</dbReference>
<organism evidence="1">
    <name type="scientific">marine sediment metagenome</name>
    <dbReference type="NCBI Taxonomy" id="412755"/>
    <lineage>
        <taxon>unclassified sequences</taxon>
        <taxon>metagenomes</taxon>
        <taxon>ecological metagenomes</taxon>
    </lineage>
</organism>
<comment type="caution">
    <text evidence="1">The sequence shown here is derived from an EMBL/GenBank/DDBJ whole genome shotgun (WGS) entry which is preliminary data.</text>
</comment>
<dbReference type="AlphaFoldDB" id="A0A0F9DHP8"/>